<dbReference type="RefSeq" id="WP_255842189.1">
    <property type="nucleotide sequence ID" value="NZ_CP094358.1"/>
</dbReference>
<gene>
    <name evidence="1" type="ORF">MQE35_14490</name>
</gene>
<dbReference type="PROSITE" id="PS51257">
    <property type="entry name" value="PROKAR_LIPOPROTEIN"/>
    <property type="match status" value="1"/>
</dbReference>
<proteinExistence type="predicted"/>
<evidence type="ECO:0000313" key="2">
    <source>
        <dbReference type="Proteomes" id="UP000831290"/>
    </source>
</evidence>
<reference evidence="1" key="1">
    <citation type="submission" date="2022-03" db="EMBL/GenBank/DDBJ databases">
        <title>Description of Abyssus ytuae gen. nov., sp. nov., a novel member of the family Flavobacteriaceae isolated from the sediment of Mariana Trench.</title>
        <authorList>
            <person name="Zhang J."/>
            <person name="Xu X."/>
        </authorList>
    </citation>
    <scope>NUCLEOTIDE SEQUENCE</scope>
    <source>
        <strain evidence="1">MT3330</strain>
    </source>
</reference>
<protein>
    <submittedName>
        <fullName evidence="1">DUF885 domain-containing protein</fullName>
    </submittedName>
</protein>
<keyword evidence="2" id="KW-1185">Reference proteome</keyword>
<evidence type="ECO:0000313" key="1">
    <source>
        <dbReference type="EMBL" id="UOB16934.1"/>
    </source>
</evidence>
<dbReference type="Pfam" id="PF05960">
    <property type="entry name" value="DUF885"/>
    <property type="match status" value="1"/>
</dbReference>
<accession>A0A9E6ZJU2</accession>
<organism evidence="1 2">
    <name type="scientific">Abyssalbus ytuae</name>
    <dbReference type="NCBI Taxonomy" id="2926907"/>
    <lineage>
        <taxon>Bacteria</taxon>
        <taxon>Pseudomonadati</taxon>
        <taxon>Bacteroidota</taxon>
        <taxon>Flavobacteriia</taxon>
        <taxon>Flavobacteriales</taxon>
        <taxon>Flavobacteriaceae</taxon>
        <taxon>Abyssalbus</taxon>
    </lineage>
</organism>
<dbReference type="Proteomes" id="UP000831290">
    <property type="component" value="Chromosome"/>
</dbReference>
<dbReference type="PANTHER" id="PTHR33361:SF16">
    <property type="entry name" value="DUF885 DOMAIN-CONTAINING PROTEIN"/>
    <property type="match status" value="1"/>
</dbReference>
<dbReference type="KEGG" id="fbm:MQE35_14490"/>
<dbReference type="EMBL" id="CP094358">
    <property type="protein sequence ID" value="UOB16934.1"/>
    <property type="molecule type" value="Genomic_DNA"/>
</dbReference>
<dbReference type="AlphaFoldDB" id="A0A9E6ZJU2"/>
<name>A0A9E6ZJU2_9FLAO</name>
<dbReference type="InterPro" id="IPR010281">
    <property type="entry name" value="DUF885"/>
</dbReference>
<sequence>MKKTIVLLVLFALIFQSCKKEGENNKLTEQLPPISEVFKSYYEDGLKLNPLSATFAGDNRYNDILPNYISQEYLSKAKDYYSNYKTTILKYNKDSLSDNDKMSYEVLLWDCNINLEGFKYPTHLIPINQFSSLPQTIGQLAGGSSAQPFKTVKDYNNWLGRLNAFAIICDTAIANMKKGIEKGYVLPKSLTVKVIPQIESFSKGPAENHLFYTPVKNFPEAFTEEEKDSLTKTYTHIISEKIIPAYKKLETFFKEEYLPASRETSGISAFPDGKQFYAHQIKTYTTTTMTADEIHNLGLSEVTRLEAEMEKIKEQVGYKGDLKSFFEYVRNKKELMPFDDPQQVIDNFNAIHAKMKPNLEKLFDLVPKTGFEVRRTEAFREASASAEYNPGSLDGTRPGIFYVPIPDVKSYNIYADEDLFLHEAIPGHHYQISLQQENKDLPDFRKILWYSAYGEGWALYSESLGKELGLYQDPYQYFGMLSAEMHRAIRLVVDTGIHTKGWTREQAIQYSLDHEAEPEASIIAEIERYMSWPGQALSYKVGQLKIIELRNKAEKELGNKFDIKQFHNRILESGCIPLKLLEDKINRWISETKNN</sequence>
<dbReference type="PANTHER" id="PTHR33361">
    <property type="entry name" value="GLR0591 PROTEIN"/>
    <property type="match status" value="1"/>
</dbReference>